<dbReference type="InterPro" id="IPR036397">
    <property type="entry name" value="RNaseH_sf"/>
</dbReference>
<keyword evidence="4" id="KW-1185">Reference proteome</keyword>
<sequence length="1595" mass="179667">MDVRVQLDQYLQEVEEGNVDDSRVDKTWHPEPESNSDIDKANSQDEVADLYNVVSTEFREGEQDTNWGKKDAKAQRYIVTTIDKDNIQLIMSCDSAKDMFDKLCSIYERDSSHHKSSLLQHFFNYKIGRVASGLSDLQNLSMKRKSVGHTVDDETMKGKILLSLPDRFGHFLTAWESTPKSDRTLTNLTARLFAEEERGHTSSTRLTINLISVHKITENGGVVKFTDNSVEILKDRTEITDGLCTCSNSSAKWTSRESGQDANTENESTRFRPWPRETVLRRGFMHCNAPAEQKPVCYSLHNSCRIVVWKKTGSVQSKSIRVSGICKKLKKLGKLDKRCDKLIMVGYATNGYRLWNSEKREIKLSRDVTFVESTEVSATNNSSQEMIADPVSLVDSEETSLRIVDSVEVRRNTTVLQNDVVDEPFHVFPSDQDTPKTSEMLDSLPETATEIENCSHQARVVAQGCEQKAGLDYSETFSSVVSLNTLRFLVAYAKKENMSLKQFDIKTAFLYGNLKQDVFMLAPEGFEDEQCSVVKLKKSLYGLQQTPRAWNKRFVDFLNAPNWVDGSLVISNENDKIDEFVMKLQTEFEFKITDNTEIFVGLEIENARGFINIHQESYLDQLLKTCNMDCTKPATTPEVPGTDNSEDCNGMEDVNFPNREAAGSSLYLSNRSIPDIMYAVNMASSLNTSLIDAYSYAYYSGDEISEVLHVMSSYTWGVLLPSLQKKQPIISLNTAESEFIASNECVKEVLFLKSLYKELTGEEFVNGADKLIPARTSCGDKCRLRCKSKVSEEDRKCIIKNFWQLGDITSQRQFIANSTEKIRPAHRSAVSKTVSGVTEGDKRGFHVPKDQCSECEMFKLATGDVKEQLKSSYEKHIDSKLKSKEGKLAATGQKEKDTLAATGQKEKDKLAATGQKEKDKLAATGQKEKDKLVATGQKEKDKLAVLNRNVKLSVYNFTVYDLVASDVFCFVWDETIGKRASNEIGPCVHEVLKVRCSGKPVIVIFYSDNFCGQNINIPSITHKFFIVGHGQNEGDSVHSVIEKQKKRALRSASIVVPAQWATIIQTAKKTGNPYKVGCATHSGIYKTSYGEEFQRINIRQRSHPQTGSFNLQKACKQLPGIYEAKKMDLRKLLNGASGTSCKQHIALCKDTSSSEEITILWKLSGLMKGVEGKLDCPKQPASQETSKGFAEYSAQVQALEIIEFGAQQVIVNNMTSIMLCTVELWLKERMLLTEDTALLSRQRTFPCGNIQKGNPGSSAHTSKLDRFKNFDSTFETRVNVANETCASFTGKGDVNVILSSDDFTSRTFGYLLKSRGEIRAKFKEFKARVENETGICVKKIMTDNGIEYTSHKFEGMLKACSIEHQKTVPYTSEQGGVSERMNRTFSEKSLCMLPDARLDRNFWHLRSYSKIFKNKAQKYMMVGYPEGTKGYRLHDLRKIGKTIIDTDVEFLESSSPKNYPQYLAALEKSNIRYFFKLLGVTRLHRFEKREVRFQAGNIIVEVVIVNSRNCDNQVIVEPRFNIVDAKIVSTPLEVNCKLENSSNGKSPNVPYQSLVGCFIYLAVTSSPDIAHAASYLSQFNSNFKMEHWVSAKRVL</sequence>
<dbReference type="InterPro" id="IPR013103">
    <property type="entry name" value="RVT_2"/>
</dbReference>
<evidence type="ECO:0000259" key="2">
    <source>
        <dbReference type="PROSITE" id="PS50994"/>
    </source>
</evidence>
<feature type="domain" description="Integrase catalytic" evidence="2">
    <location>
        <begin position="1251"/>
        <end position="1441"/>
    </location>
</feature>
<feature type="region of interest" description="Disordered" evidence="1">
    <location>
        <begin position="887"/>
        <end position="929"/>
    </location>
</feature>
<comment type="caution">
    <text evidence="3">The sequence shown here is derived from an EMBL/GenBank/DDBJ whole genome shotgun (WGS) entry which is preliminary data.</text>
</comment>
<dbReference type="InterPro" id="IPR001584">
    <property type="entry name" value="Integrase_cat-core"/>
</dbReference>
<accession>A0ABQ9G2T4</accession>
<dbReference type="Pfam" id="PF07727">
    <property type="entry name" value="RVT_2"/>
    <property type="match status" value="1"/>
</dbReference>
<dbReference type="PANTHER" id="PTHR10773">
    <property type="entry name" value="DNA-DIRECTED RNA POLYMERASES I, II, AND III SUBUNIT RPABC2"/>
    <property type="match status" value="1"/>
</dbReference>
<dbReference type="Proteomes" id="UP001159363">
    <property type="component" value="Chromosome 16"/>
</dbReference>
<feature type="compositionally biased region" description="Basic and acidic residues" evidence="1">
    <location>
        <begin position="20"/>
        <end position="39"/>
    </location>
</feature>
<feature type="region of interest" description="Disordered" evidence="1">
    <location>
        <begin position="16"/>
        <end position="39"/>
    </location>
</feature>
<reference evidence="3 4" key="1">
    <citation type="submission" date="2023-02" db="EMBL/GenBank/DDBJ databases">
        <title>LHISI_Scaffold_Assembly.</title>
        <authorList>
            <person name="Stuart O.P."/>
            <person name="Cleave R."/>
            <person name="Magrath M.J.L."/>
            <person name="Mikheyev A.S."/>
        </authorList>
    </citation>
    <scope>NUCLEOTIDE SEQUENCE [LARGE SCALE GENOMIC DNA]</scope>
    <source>
        <strain evidence="3">Daus_M_001</strain>
        <tissue evidence="3">Leg muscle</tissue>
    </source>
</reference>
<dbReference type="PROSITE" id="PS50994">
    <property type="entry name" value="INTEGRASE"/>
    <property type="match status" value="1"/>
</dbReference>
<protein>
    <recommendedName>
        <fullName evidence="2">Integrase catalytic domain-containing protein</fullName>
    </recommendedName>
</protein>
<dbReference type="SUPFAM" id="SSF53098">
    <property type="entry name" value="Ribonuclease H-like"/>
    <property type="match status" value="1"/>
</dbReference>
<evidence type="ECO:0000256" key="1">
    <source>
        <dbReference type="SAM" id="MobiDB-lite"/>
    </source>
</evidence>
<proteinExistence type="predicted"/>
<name>A0ABQ9G2T4_9NEOP</name>
<dbReference type="InterPro" id="IPR057670">
    <property type="entry name" value="SH3_retrovirus"/>
</dbReference>
<feature type="non-terminal residue" evidence="3">
    <location>
        <position position="1595"/>
    </location>
</feature>
<dbReference type="InterPro" id="IPR012337">
    <property type="entry name" value="RNaseH-like_sf"/>
</dbReference>
<dbReference type="Pfam" id="PF25597">
    <property type="entry name" value="SH3_retrovirus"/>
    <property type="match status" value="2"/>
</dbReference>
<dbReference type="EMBL" id="JARBHB010000017">
    <property type="protein sequence ID" value="KAJ8865633.1"/>
    <property type="molecule type" value="Genomic_DNA"/>
</dbReference>
<gene>
    <name evidence="3" type="ORF">PR048_033153</name>
</gene>
<evidence type="ECO:0000313" key="4">
    <source>
        <dbReference type="Proteomes" id="UP001159363"/>
    </source>
</evidence>
<organism evidence="3 4">
    <name type="scientific">Dryococelus australis</name>
    <dbReference type="NCBI Taxonomy" id="614101"/>
    <lineage>
        <taxon>Eukaryota</taxon>
        <taxon>Metazoa</taxon>
        <taxon>Ecdysozoa</taxon>
        <taxon>Arthropoda</taxon>
        <taxon>Hexapoda</taxon>
        <taxon>Insecta</taxon>
        <taxon>Pterygota</taxon>
        <taxon>Neoptera</taxon>
        <taxon>Polyneoptera</taxon>
        <taxon>Phasmatodea</taxon>
        <taxon>Verophasmatodea</taxon>
        <taxon>Anareolatae</taxon>
        <taxon>Phasmatidae</taxon>
        <taxon>Eurycanthinae</taxon>
        <taxon>Dryococelus</taxon>
    </lineage>
</organism>
<dbReference type="Gene3D" id="3.30.420.10">
    <property type="entry name" value="Ribonuclease H-like superfamily/Ribonuclease H"/>
    <property type="match status" value="1"/>
</dbReference>
<evidence type="ECO:0000313" key="3">
    <source>
        <dbReference type="EMBL" id="KAJ8865633.1"/>
    </source>
</evidence>
<dbReference type="PANTHER" id="PTHR10773:SF19">
    <property type="match status" value="1"/>
</dbReference>
<dbReference type="Pfam" id="PF14223">
    <property type="entry name" value="Retrotran_gag_2"/>
    <property type="match status" value="1"/>
</dbReference>